<dbReference type="Pfam" id="PF02416">
    <property type="entry name" value="TatA_B_E"/>
    <property type="match status" value="1"/>
</dbReference>
<comment type="subcellular location">
    <subcellularLocation>
        <location evidence="1">Membrane</location>
        <topology evidence="1">Single-pass membrane protein</topology>
    </subcellularLocation>
</comment>
<reference evidence="10" key="1">
    <citation type="submission" date="2018-12" db="EMBL/GenBank/DDBJ databases">
        <title>Tengunoibacter tsumagoiensis gen. nov., sp. nov., Dictyobacter kobayashii sp. nov., D. alpinus sp. nov., and D. joshuensis sp. nov. and description of Dictyobacteraceae fam. nov. within the order Ktedonobacterales isolated from Tengu-no-mugimeshi.</title>
        <authorList>
            <person name="Wang C.M."/>
            <person name="Zheng Y."/>
            <person name="Sakai Y."/>
            <person name="Toyoda A."/>
            <person name="Minakuchi Y."/>
            <person name="Abe K."/>
            <person name="Yokota A."/>
            <person name="Yabe S."/>
        </authorList>
    </citation>
    <scope>NUCLEOTIDE SEQUENCE [LARGE SCALE GENOMIC DNA]</scope>
    <source>
        <strain evidence="10">Uno16</strain>
    </source>
</reference>
<dbReference type="Gene3D" id="1.20.5.3310">
    <property type="match status" value="1"/>
</dbReference>
<name>A0A402B8S3_9CHLR</name>
<evidence type="ECO:0000256" key="5">
    <source>
        <dbReference type="ARBA" id="ARBA00022989"/>
    </source>
</evidence>
<sequence>MHLLEFLVLAGIVLALFGPKALQSIARNAGKTTGEAKNAKDKFMSHVPAEDISKLHQKLNSVPTNPAQAFKMLMTPEEKKAAAMGEKTPPSTTETRTTE</sequence>
<evidence type="ECO:0000256" key="3">
    <source>
        <dbReference type="ARBA" id="ARBA00022692"/>
    </source>
</evidence>
<evidence type="ECO:0000256" key="4">
    <source>
        <dbReference type="ARBA" id="ARBA00022927"/>
    </source>
</evidence>
<keyword evidence="7" id="KW-0472">Membrane</keyword>
<evidence type="ECO:0000256" key="1">
    <source>
        <dbReference type="ARBA" id="ARBA00004167"/>
    </source>
</evidence>
<dbReference type="OrthoDB" id="165780at2"/>
<evidence type="ECO:0000256" key="7">
    <source>
        <dbReference type="ARBA" id="ARBA00023136"/>
    </source>
</evidence>
<accession>A0A402B8S3</accession>
<evidence type="ECO:0008006" key="11">
    <source>
        <dbReference type="Google" id="ProtNLM"/>
    </source>
</evidence>
<feature type="compositionally biased region" description="Low complexity" evidence="8">
    <location>
        <begin position="88"/>
        <end position="99"/>
    </location>
</feature>
<evidence type="ECO:0000313" key="10">
    <source>
        <dbReference type="Proteomes" id="UP000287171"/>
    </source>
</evidence>
<dbReference type="InterPro" id="IPR003369">
    <property type="entry name" value="TatA/B/E"/>
</dbReference>
<keyword evidence="2" id="KW-0813">Transport</keyword>
<keyword evidence="5" id="KW-1133">Transmembrane helix</keyword>
<keyword evidence="3" id="KW-0812">Transmembrane</keyword>
<comment type="caution">
    <text evidence="9">The sequence shown here is derived from an EMBL/GenBank/DDBJ whole genome shotgun (WGS) entry which is preliminary data.</text>
</comment>
<dbReference type="EMBL" id="BIFT01000001">
    <property type="protein sequence ID" value="GCE27745.1"/>
    <property type="molecule type" value="Genomic_DNA"/>
</dbReference>
<keyword evidence="6" id="KW-0811">Translocation</keyword>
<keyword evidence="4" id="KW-0653">Protein transport</keyword>
<dbReference type="Proteomes" id="UP000287171">
    <property type="component" value="Unassembled WGS sequence"/>
</dbReference>
<proteinExistence type="predicted"/>
<dbReference type="RefSeq" id="WP_126628039.1">
    <property type="nucleotide sequence ID" value="NZ_BIFT01000001.1"/>
</dbReference>
<feature type="region of interest" description="Disordered" evidence="8">
    <location>
        <begin position="78"/>
        <end position="99"/>
    </location>
</feature>
<protein>
    <recommendedName>
        <fullName evidence="11">Translocase</fullName>
    </recommendedName>
</protein>
<organism evidence="9 10">
    <name type="scientific">Dictyobacter alpinus</name>
    <dbReference type="NCBI Taxonomy" id="2014873"/>
    <lineage>
        <taxon>Bacteria</taxon>
        <taxon>Bacillati</taxon>
        <taxon>Chloroflexota</taxon>
        <taxon>Ktedonobacteria</taxon>
        <taxon>Ktedonobacterales</taxon>
        <taxon>Dictyobacteraceae</taxon>
        <taxon>Dictyobacter</taxon>
    </lineage>
</organism>
<evidence type="ECO:0000256" key="2">
    <source>
        <dbReference type="ARBA" id="ARBA00022448"/>
    </source>
</evidence>
<dbReference type="GO" id="GO:0016020">
    <property type="term" value="C:membrane"/>
    <property type="evidence" value="ECO:0007669"/>
    <property type="project" value="UniProtKB-ARBA"/>
</dbReference>
<evidence type="ECO:0000256" key="8">
    <source>
        <dbReference type="SAM" id="MobiDB-lite"/>
    </source>
</evidence>
<dbReference type="AlphaFoldDB" id="A0A402B8S3"/>
<keyword evidence="10" id="KW-1185">Reference proteome</keyword>
<evidence type="ECO:0000256" key="6">
    <source>
        <dbReference type="ARBA" id="ARBA00023010"/>
    </source>
</evidence>
<gene>
    <name evidence="9" type="ORF">KDA_32290</name>
</gene>
<evidence type="ECO:0000313" key="9">
    <source>
        <dbReference type="EMBL" id="GCE27745.1"/>
    </source>
</evidence>
<dbReference type="GO" id="GO:0015031">
    <property type="term" value="P:protein transport"/>
    <property type="evidence" value="ECO:0007669"/>
    <property type="project" value="UniProtKB-KW"/>
</dbReference>